<keyword evidence="19" id="KW-1043">Host membrane</keyword>
<feature type="domain" description="CCHC-type" evidence="30">
    <location>
        <begin position="389"/>
        <end position="404"/>
    </location>
</feature>
<dbReference type="GO" id="GO:0039702">
    <property type="term" value="P:viral budding via host ESCRT complex"/>
    <property type="evidence" value="ECO:0007669"/>
    <property type="project" value="UniProtKB-KW"/>
</dbReference>
<evidence type="ECO:0000256" key="11">
    <source>
        <dbReference type="ARBA" id="ARBA00022637"/>
    </source>
</evidence>
<dbReference type="SUPFAM" id="SSF57756">
    <property type="entry name" value="Retrovirus zinc finger-like domains"/>
    <property type="match status" value="1"/>
</dbReference>
<keyword evidence="15" id="KW-0688">Ribosomal frameshifting</keyword>
<dbReference type="GO" id="GO:0019013">
    <property type="term" value="C:viral nucleocapsid"/>
    <property type="evidence" value="ECO:0007669"/>
    <property type="project" value="UniProtKB-KW"/>
</dbReference>
<organismHost>
    <name type="scientific">Homo sapiens</name>
    <name type="common">Human</name>
    <dbReference type="NCBI Taxonomy" id="9606"/>
</organismHost>
<dbReference type="Gene3D" id="1.10.1200.30">
    <property type="match status" value="1"/>
</dbReference>
<evidence type="ECO:0000256" key="8">
    <source>
        <dbReference type="ARBA" id="ARBA00022562"/>
    </source>
</evidence>
<dbReference type="PANTHER" id="PTHR40389">
    <property type="entry name" value="ENDOGENOUS RETROVIRUS GROUP K MEMBER 24 GAG POLYPROTEIN-RELATED"/>
    <property type="match status" value="1"/>
</dbReference>
<evidence type="ECO:0000256" key="21">
    <source>
        <dbReference type="ARBA" id="ARBA00023046"/>
    </source>
</evidence>
<dbReference type="InterPro" id="IPR010999">
    <property type="entry name" value="Retrovr_matrix"/>
</dbReference>
<dbReference type="InterPro" id="IPR036875">
    <property type="entry name" value="Znf_CCHC_sf"/>
</dbReference>
<feature type="region of interest" description="Disordered" evidence="29">
    <location>
        <begin position="435"/>
        <end position="495"/>
    </location>
</feature>
<dbReference type="InterPro" id="IPR045345">
    <property type="entry name" value="Gag_p24_C"/>
</dbReference>
<dbReference type="GO" id="GO:0055036">
    <property type="term" value="C:virion membrane"/>
    <property type="evidence" value="ECO:0007669"/>
    <property type="project" value="UniProtKB-SubCell"/>
</dbReference>
<evidence type="ECO:0000256" key="24">
    <source>
        <dbReference type="ARBA" id="ARBA00023200"/>
    </source>
</evidence>
<keyword evidence="21" id="KW-1039">Host endosome</keyword>
<dbReference type="FunFam" id="1.10.1200.30:FF:000001">
    <property type="entry name" value="Gag polyprotein"/>
    <property type="match status" value="1"/>
</dbReference>
<dbReference type="Gene3D" id="1.10.375.10">
    <property type="entry name" value="Human Immunodeficiency Virus Type 1 Capsid Protein"/>
    <property type="match status" value="1"/>
</dbReference>
<keyword evidence="7 28" id="KW-0167">Capsid protein</keyword>
<dbReference type="EMBL" id="MN694971">
    <property type="protein sequence ID" value="QHI44965.1"/>
    <property type="molecule type" value="Genomic_DNA"/>
</dbReference>
<dbReference type="SUPFAM" id="SSF47943">
    <property type="entry name" value="Retrovirus capsid protein, N-terminal core domain"/>
    <property type="match status" value="1"/>
</dbReference>
<dbReference type="InterPro" id="IPR000071">
    <property type="entry name" value="Lentvrl_matrix_N"/>
</dbReference>
<organism evidence="31">
    <name type="scientific">Human immunodeficiency virus type 1</name>
    <name type="common">HIV-1</name>
    <dbReference type="NCBI Taxonomy" id="11676"/>
    <lineage>
        <taxon>Viruses</taxon>
        <taxon>Riboviria</taxon>
        <taxon>Pararnavirae</taxon>
        <taxon>Artverviricota</taxon>
        <taxon>Revtraviricetes</taxon>
        <taxon>Ortervirales</taxon>
        <taxon>Retroviridae</taxon>
        <taxon>Orthoretrovirinae</taxon>
        <taxon>Lentivirus</taxon>
        <taxon>Lentivirus humimdef1</taxon>
    </lineage>
</organism>
<dbReference type="SUPFAM" id="SSF47353">
    <property type="entry name" value="Retrovirus capsid dimerization domain-like"/>
    <property type="match status" value="1"/>
</dbReference>
<dbReference type="GO" id="GO:0020002">
    <property type="term" value="C:host cell plasma membrane"/>
    <property type="evidence" value="ECO:0007669"/>
    <property type="project" value="UniProtKB-SubCell"/>
</dbReference>
<evidence type="ECO:0000256" key="5">
    <source>
        <dbReference type="ARBA" id="ARBA00022511"/>
    </source>
</evidence>
<dbReference type="InterPro" id="IPR008916">
    <property type="entry name" value="Retrov_capsid_C"/>
</dbReference>
<evidence type="ECO:0000256" key="6">
    <source>
        <dbReference type="ARBA" id="ARBA00022553"/>
    </source>
</evidence>
<evidence type="ECO:0000256" key="12">
    <source>
        <dbReference type="ARBA" id="ARBA00022707"/>
    </source>
</evidence>
<evidence type="ECO:0000256" key="19">
    <source>
        <dbReference type="ARBA" id="ARBA00022870"/>
    </source>
</evidence>
<keyword evidence="25" id="KW-0449">Lipoprotein</keyword>
<keyword evidence="18 28" id="KW-0946">Virion</keyword>
<dbReference type="PRINTS" id="PR00234">
    <property type="entry name" value="HIV1MATRIX"/>
</dbReference>
<evidence type="ECO:0000256" key="14">
    <source>
        <dbReference type="ARBA" id="ARBA00022737"/>
    </source>
</evidence>
<dbReference type="InterPro" id="IPR050195">
    <property type="entry name" value="Primate_lentivir_Gag_pol-like"/>
</dbReference>
<proteinExistence type="inferred from homology"/>
<sequence length="495" mass="54951">MGARASVLSGGKLDEWEKIRLRPGGKKKYQLKHIVWASRELERFALHPGLLETSDGCKQILGKLQPAIQTGSDELKSLFNTVAVLYCVHARIKVSDTKEALDKIEEEQTQSKKKAQQATADSRNSSQVSQNYPIVQNLQGQMVHQALSPRTLNAWVKVIEEKAFSPEVIPMFSALSEGATPQDLNTMLNTVGGHQAAMQMLKETINEEAAEWDRLHPVHAGPIAPGQMREPRGSDIAGTTSTLQEQIGWMTGNPPIPVGEIYKRWIILGLNKIVRMYSPVSILDIRQGPKEPFRDYVDRFYKTLRAEQATQDVKQWMTETLLVQNANPDCKTILKALGPAATLEEMMTACQGVGGPSHKARVLAEAMSQANTTIMMQRGNFKGPKRIIKCFNCGKEGHIAKNCRAPRKKGCWKCGREGHQMKDCTERQANFLGKIWPSSKGRPGNFLQSRPEPTAPPAESFGFGEKVIPSQKQEQEDRSPLVSLKSLFGSDPSSQ</sequence>
<comment type="PTM">
    <molecule>Gag-Pol polyprotein</molecule>
    <text evidence="28">Specific enzymatic cleavages by the viral protease yield mature proteins.</text>
</comment>
<dbReference type="GO" id="GO:0005198">
    <property type="term" value="F:structural molecule activity"/>
    <property type="evidence" value="ECO:0007669"/>
    <property type="project" value="InterPro"/>
</dbReference>
<dbReference type="PROSITE" id="PS50158">
    <property type="entry name" value="ZF_CCHC"/>
    <property type="match status" value="2"/>
</dbReference>
<dbReference type="PANTHER" id="PTHR40389:SF4">
    <property type="match status" value="1"/>
</dbReference>
<keyword evidence="4" id="KW-1187">Viral budding via the host ESCRT complexes</keyword>
<evidence type="ECO:0000256" key="9">
    <source>
        <dbReference type="ARBA" id="ARBA00022581"/>
    </source>
</evidence>
<evidence type="ECO:0000256" key="22">
    <source>
        <dbReference type="ARBA" id="ARBA00023086"/>
    </source>
</evidence>
<evidence type="ECO:0000256" key="26">
    <source>
        <dbReference type="ARBA" id="ARBA00037826"/>
    </source>
</evidence>
<evidence type="ECO:0000256" key="28">
    <source>
        <dbReference type="RuleBase" id="RU004487"/>
    </source>
</evidence>
<keyword evidence="5" id="KW-1032">Host cell membrane</keyword>
<keyword evidence="24 28" id="KW-1035">Host cytoplasm</keyword>
<evidence type="ECO:0000256" key="15">
    <source>
        <dbReference type="ARBA" id="ARBA00022758"/>
    </source>
</evidence>
<dbReference type="InterPro" id="IPR012344">
    <property type="entry name" value="Matrix_HIV/RSV_N"/>
</dbReference>
<feature type="domain" description="CCHC-type" evidence="30">
    <location>
        <begin position="411"/>
        <end position="426"/>
    </location>
</feature>
<reference evidence="31" key="1">
    <citation type="submission" date="2019-11" db="EMBL/GenBank/DDBJ databases">
        <authorList>
            <person name="Capoferri A."/>
            <person name="Lamers S."/>
            <person name="Grabowski M."/>
            <person name="Rose R."/>
            <person name="Wawer M."/>
            <person name="Serwadda D."/>
            <person name="Gray R."/>
            <person name="Quinn T."/>
            <person name="Kigozi G."/>
            <person name="Kagaayi J."/>
            <person name="Laeyendecker O."/>
        </authorList>
    </citation>
    <scope>NUCLEOTIDE SEQUENCE</scope>
    <source>
        <strain evidence="31">A094422</strain>
    </source>
</reference>
<comment type="subcellular location">
    <subcellularLocation>
        <location evidence="1">Host cell membrane</location>
        <topology evidence="1">Lipid-anchor</topology>
    </subcellularLocation>
    <subcellularLocation>
        <location evidence="2">Host endosome</location>
        <location evidence="2">Host multivesicular body</location>
    </subcellularLocation>
    <subcellularLocation>
        <location evidence="26">Virion membrane</location>
        <topology evidence="26">Lipid-anchor</topology>
    </subcellularLocation>
    <subcellularLocation>
        <location evidence="28">Virion</location>
    </subcellularLocation>
    <subcellularLocation>
        <location evidence="28">Host cytoplasm</location>
    </subcellularLocation>
    <subcellularLocation>
        <location evidence="28">Host nucleus</location>
    </subcellularLocation>
</comment>
<reference evidence="31" key="2">
    <citation type="journal article" date="2020" name="AIDS Res. Hum. Retroviruses">
        <title>Recombination analysis of near full-length HIV-1 sequences and the identification of a potential new Circulating Recombinant Form from Rakai, Uganda.</title>
        <authorList>
            <person name="Capoferri A.A."/>
            <person name="Lamers S."/>
            <person name="Grabowski M."/>
            <person name="Rose R.R."/>
            <person name="Wawer M."/>
            <person name="Serwadda D."/>
            <person name="Gray R."/>
            <person name="Quinn T.C."/>
            <person name="Kigozi G."/>
            <person name="Kagaayi J."/>
            <person name="Laeyendecker O."/>
        </authorList>
    </citation>
    <scope>NUCLEOTIDE SEQUENCE</scope>
    <source>
        <strain evidence="31">A094422</strain>
    </source>
</reference>
<evidence type="ECO:0000256" key="3">
    <source>
        <dbReference type="ARBA" id="ARBA00008364"/>
    </source>
</evidence>
<evidence type="ECO:0000256" key="23">
    <source>
        <dbReference type="ARBA" id="ARBA00023136"/>
    </source>
</evidence>
<keyword evidence="9 28" id="KW-0945">Host-virus interaction</keyword>
<dbReference type="Pfam" id="PF00540">
    <property type="entry name" value="Gag_p17"/>
    <property type="match status" value="1"/>
</dbReference>
<evidence type="ECO:0000256" key="1">
    <source>
        <dbReference type="ARBA" id="ARBA00004425"/>
    </source>
</evidence>
<keyword evidence="17 28" id="KW-0862">Zinc</keyword>
<dbReference type="GO" id="GO:0075523">
    <property type="term" value="P:viral translational frameshifting"/>
    <property type="evidence" value="ECO:0007669"/>
    <property type="project" value="UniProtKB-KW"/>
</dbReference>
<dbReference type="GO" id="GO:0008270">
    <property type="term" value="F:zinc ion binding"/>
    <property type="evidence" value="ECO:0007669"/>
    <property type="project" value="UniProtKB-KW"/>
</dbReference>
<keyword evidence="23" id="KW-0472">Membrane</keyword>
<evidence type="ECO:0000256" key="25">
    <source>
        <dbReference type="ARBA" id="ARBA00023288"/>
    </source>
</evidence>
<evidence type="ECO:0000256" key="13">
    <source>
        <dbReference type="ARBA" id="ARBA00022723"/>
    </source>
</evidence>
<dbReference type="Gene3D" id="6.10.250.390">
    <property type="match status" value="1"/>
</dbReference>
<accession>A0A6B9SI81</accession>
<protein>
    <recommendedName>
        <fullName evidence="28">Gag polyprotein</fullName>
    </recommendedName>
    <component>
        <recommendedName>
            <fullName evidence="28">Matrix protein p17</fullName>
            <shortName evidence="28">MA</shortName>
        </recommendedName>
    </component>
</protein>
<dbReference type="FunFam" id="4.10.60.10:FF:000001">
    <property type="entry name" value="Gag polyprotein"/>
    <property type="match status" value="1"/>
</dbReference>
<evidence type="ECO:0000256" key="4">
    <source>
        <dbReference type="ARBA" id="ARBA00022462"/>
    </source>
</evidence>
<comment type="similarity">
    <text evidence="3">Belongs to the primate lentivirus group gag polyprotein family.</text>
</comment>
<dbReference type="SMART" id="SM00343">
    <property type="entry name" value="ZnF_C2HC"/>
    <property type="match status" value="2"/>
</dbReference>
<dbReference type="GO" id="GO:0042025">
    <property type="term" value="C:host cell nucleus"/>
    <property type="evidence" value="ECO:0007669"/>
    <property type="project" value="UniProtKB-SubCell"/>
</dbReference>
<dbReference type="Pfam" id="PF08705">
    <property type="entry name" value="Gag_p6"/>
    <property type="match status" value="1"/>
</dbReference>
<keyword evidence="8 28" id="KW-1048">Host nucleus</keyword>
<evidence type="ECO:0000256" key="16">
    <source>
        <dbReference type="ARBA" id="ARBA00022771"/>
    </source>
</evidence>
<gene>
    <name evidence="31" type="primary">gag</name>
</gene>
<evidence type="ECO:0000256" key="29">
    <source>
        <dbReference type="SAM" id="MobiDB-lite"/>
    </source>
</evidence>
<dbReference type="Pfam" id="PF00607">
    <property type="entry name" value="Gag_p24"/>
    <property type="match status" value="1"/>
</dbReference>
<keyword evidence="14" id="KW-0677">Repeat</keyword>
<evidence type="ECO:0000256" key="20">
    <source>
        <dbReference type="ARBA" id="ARBA00022884"/>
    </source>
</evidence>
<keyword evidence="22 28" id="KW-0543">Viral nucleoprotein</keyword>
<dbReference type="Gene3D" id="1.10.150.90">
    <property type="entry name" value="Immunodeficiency lentiviruses, gag gene matrix protein p17"/>
    <property type="match status" value="1"/>
</dbReference>
<evidence type="ECO:0000313" key="31">
    <source>
        <dbReference type="EMBL" id="QHI44965.1"/>
    </source>
</evidence>
<dbReference type="FunFam" id="1.10.375.10:FF:000001">
    <property type="entry name" value="Gag polyprotein"/>
    <property type="match status" value="1"/>
</dbReference>
<dbReference type="GO" id="GO:0072494">
    <property type="term" value="C:host multivesicular body"/>
    <property type="evidence" value="ECO:0007669"/>
    <property type="project" value="UniProtKB-SubCell"/>
</dbReference>
<keyword evidence="11" id="KW-1198">Viral budding</keyword>
<keyword evidence="20 28" id="KW-0694">RNA-binding</keyword>
<dbReference type="Gene3D" id="1.20.5.760">
    <property type="entry name" value="Single helix bin"/>
    <property type="match status" value="1"/>
</dbReference>
<dbReference type="InterPro" id="IPR014817">
    <property type="entry name" value="Gag_p6"/>
</dbReference>
<keyword evidence="6" id="KW-0597">Phosphoprotein</keyword>
<keyword evidence="12" id="KW-0519">Myristate</keyword>
<name>A0A6B9SI81_HV1</name>
<dbReference type="Gene3D" id="4.10.60.10">
    <property type="entry name" value="Zinc finger, CCHC-type"/>
    <property type="match status" value="1"/>
</dbReference>
<dbReference type="InterPro" id="IPR008919">
    <property type="entry name" value="Retrov_capsid_N"/>
</dbReference>
<evidence type="ECO:0000256" key="18">
    <source>
        <dbReference type="ARBA" id="ARBA00022844"/>
    </source>
</evidence>
<keyword evidence="16 27" id="KW-0863">Zinc-finger</keyword>
<evidence type="ECO:0000256" key="17">
    <source>
        <dbReference type="ARBA" id="ARBA00022833"/>
    </source>
</evidence>
<evidence type="ECO:0000256" key="7">
    <source>
        <dbReference type="ARBA" id="ARBA00022561"/>
    </source>
</evidence>
<dbReference type="SUPFAM" id="SSF47836">
    <property type="entry name" value="Retroviral matrix proteins"/>
    <property type="match status" value="1"/>
</dbReference>
<dbReference type="GO" id="GO:0003723">
    <property type="term" value="F:RNA binding"/>
    <property type="evidence" value="ECO:0007669"/>
    <property type="project" value="UniProtKB-KW"/>
</dbReference>
<dbReference type="Pfam" id="PF19317">
    <property type="entry name" value="Gag_p24_C"/>
    <property type="match status" value="1"/>
</dbReference>
<feature type="region of interest" description="Disordered" evidence="29">
    <location>
        <begin position="105"/>
        <end position="128"/>
    </location>
</feature>
<evidence type="ECO:0000256" key="27">
    <source>
        <dbReference type="PROSITE-ProRule" id="PRU00047"/>
    </source>
</evidence>
<keyword evidence="13 28" id="KW-0479">Metal-binding</keyword>
<evidence type="ECO:0000259" key="30">
    <source>
        <dbReference type="PROSITE" id="PS50158"/>
    </source>
</evidence>
<keyword evidence="10" id="KW-1188">Viral release from host cell</keyword>
<evidence type="ECO:0000256" key="10">
    <source>
        <dbReference type="ARBA" id="ARBA00022612"/>
    </source>
</evidence>
<evidence type="ECO:0000256" key="2">
    <source>
        <dbReference type="ARBA" id="ARBA00004560"/>
    </source>
</evidence>
<comment type="subcellular location">
    <molecule>Matrix protein p17</molecule>
    <subcellularLocation>
        <location evidence="28">Virion membrane</location>
        <topology evidence="28">Lipid-anchor</topology>
    </subcellularLocation>
    <subcellularLocation>
        <location evidence="28">Host nucleus</location>
    </subcellularLocation>
    <subcellularLocation>
        <location evidence="28">Host cytoplasm</location>
    </subcellularLocation>
</comment>
<dbReference type="InterPro" id="IPR001878">
    <property type="entry name" value="Znf_CCHC"/>
</dbReference>
<dbReference type="Pfam" id="PF00098">
    <property type="entry name" value="zf-CCHC"/>
    <property type="match status" value="2"/>
</dbReference>